<evidence type="ECO:0000313" key="2">
    <source>
        <dbReference type="EMBL" id="MBD1222522.1"/>
    </source>
</evidence>
<evidence type="ECO:0000313" key="1">
    <source>
        <dbReference type="EMBL" id="APC49958.1"/>
    </source>
</evidence>
<reference evidence="1 3" key="1">
    <citation type="submission" date="2016-11" db="EMBL/GenBank/DDBJ databases">
        <title>Complete genome sequencing of Virgibacillus halodenitrificans PDB-F2.</title>
        <authorList>
            <person name="Sun Z."/>
            <person name="Zhou Y."/>
            <person name="Li H."/>
        </authorList>
    </citation>
    <scope>NUCLEOTIDE SEQUENCE [LARGE SCALE GENOMIC DNA]</scope>
    <source>
        <strain evidence="1 3">PDB-F2</strain>
    </source>
</reference>
<name>A0AAC9NMF1_VIRHA</name>
<evidence type="ECO:0000313" key="3">
    <source>
        <dbReference type="Proteomes" id="UP000182945"/>
    </source>
</evidence>
<keyword evidence="4" id="KW-1185">Reference proteome</keyword>
<dbReference type="EMBL" id="JACWEZ010000003">
    <property type="protein sequence ID" value="MBD1222522.1"/>
    <property type="molecule type" value="Genomic_DNA"/>
</dbReference>
<dbReference type="GeneID" id="71516285"/>
<dbReference type="AlphaFoldDB" id="A0AAC9NMF1"/>
<accession>A0AAC9NMF1</accession>
<protein>
    <submittedName>
        <fullName evidence="1">Uncharacterized protein</fullName>
    </submittedName>
</protein>
<organism evidence="1 3">
    <name type="scientific">Virgibacillus halodenitrificans</name>
    <name type="common">Bacillus halodenitrificans</name>
    <dbReference type="NCBI Taxonomy" id="1482"/>
    <lineage>
        <taxon>Bacteria</taxon>
        <taxon>Bacillati</taxon>
        <taxon>Bacillota</taxon>
        <taxon>Bacilli</taxon>
        <taxon>Bacillales</taxon>
        <taxon>Bacillaceae</taxon>
        <taxon>Virgibacillus</taxon>
    </lineage>
</organism>
<dbReference type="RefSeq" id="WP_019376300.1">
    <property type="nucleotide sequence ID" value="NZ_CP017962.1"/>
</dbReference>
<gene>
    <name evidence="1" type="ORF">BME96_17900</name>
    <name evidence="2" type="ORF">IC602_07865</name>
</gene>
<proteinExistence type="predicted"/>
<dbReference type="KEGG" id="vhl:BME96_17900"/>
<evidence type="ECO:0000313" key="4">
    <source>
        <dbReference type="Proteomes" id="UP000621631"/>
    </source>
</evidence>
<sequence>MLVTSSFSELMHAKKDLETFKQTQPETYESFVGIVHLTRQLQFNYQYMGCLLMDEEPTQFRPQVQDDFVLQVFHKEVMKLKQDQAAKKLCSLLGAYRQIGYANLCKLIMGKSPNVLVGPQIV</sequence>
<reference evidence="2 4" key="2">
    <citation type="submission" date="2020-09" db="EMBL/GenBank/DDBJ databases">
        <title>Draft Genome Sequences of Oil-Oxidizing Bacteria Halomonas titanicae, Marinobacter lutaoensis, and Virgibacillus halodenitrificans Isolated from Highly Saline Environments.</title>
        <authorList>
            <person name="Grouzdev D.S."/>
            <person name="Sokolova D.S."/>
            <person name="Semenova E.M."/>
            <person name="Borzenkov I.A."/>
            <person name="Bidzhieva S.K."/>
            <person name="Poltaraus A.B."/>
            <person name="Nazina T.N."/>
        </authorList>
    </citation>
    <scope>NUCLEOTIDE SEQUENCE [LARGE SCALE GENOMIC DNA]</scope>
    <source>
        <strain evidence="2 4">VKM B-3472D</strain>
    </source>
</reference>
<dbReference type="Proteomes" id="UP000621631">
    <property type="component" value="Unassembled WGS sequence"/>
</dbReference>
<dbReference type="Proteomes" id="UP000182945">
    <property type="component" value="Chromosome"/>
</dbReference>
<dbReference type="EMBL" id="CP017962">
    <property type="protein sequence ID" value="APC49958.1"/>
    <property type="molecule type" value="Genomic_DNA"/>
</dbReference>